<dbReference type="InterPro" id="IPR023296">
    <property type="entry name" value="Glyco_hydro_beta-prop_sf"/>
</dbReference>
<dbReference type="Proteomes" id="UP001649230">
    <property type="component" value="Chromosome"/>
</dbReference>
<evidence type="ECO:0000313" key="9">
    <source>
        <dbReference type="EMBL" id="UJF36452.1"/>
    </source>
</evidence>
<feature type="domain" description="SLH" evidence="8">
    <location>
        <begin position="1938"/>
        <end position="2001"/>
    </location>
</feature>
<dbReference type="Gene3D" id="2.115.10.20">
    <property type="entry name" value="Glycosyl hydrolase domain, family 43"/>
    <property type="match status" value="1"/>
</dbReference>
<dbReference type="InterPro" id="IPR013148">
    <property type="entry name" value="Glyco_hydro_32_N"/>
</dbReference>
<dbReference type="Gene3D" id="2.60.120.200">
    <property type="match status" value="1"/>
</dbReference>
<dbReference type="Gene3D" id="2.60.120.260">
    <property type="entry name" value="Galactose-binding domain-like"/>
    <property type="match status" value="3"/>
</dbReference>
<dbReference type="Pfam" id="PF08244">
    <property type="entry name" value="Glyco_hydro_32C"/>
    <property type="match status" value="1"/>
</dbReference>
<evidence type="ECO:0000256" key="1">
    <source>
        <dbReference type="ARBA" id="ARBA00009902"/>
    </source>
</evidence>
<evidence type="ECO:0000256" key="4">
    <source>
        <dbReference type="ARBA" id="ARBA00022801"/>
    </source>
</evidence>
<dbReference type="Gene3D" id="2.60.120.560">
    <property type="entry name" value="Exo-inulinase, domain 1"/>
    <property type="match status" value="1"/>
</dbReference>
<dbReference type="SMART" id="SM00640">
    <property type="entry name" value="Glyco_32"/>
    <property type="match status" value="1"/>
</dbReference>
<keyword evidence="3" id="KW-0732">Signal</keyword>
<dbReference type="InterPro" id="IPR001362">
    <property type="entry name" value="Glyco_hydro_32"/>
</dbReference>
<proteinExistence type="inferred from homology"/>
<evidence type="ECO:0000313" key="10">
    <source>
        <dbReference type="Proteomes" id="UP001649230"/>
    </source>
</evidence>
<dbReference type="InterPro" id="IPR006558">
    <property type="entry name" value="LamG-like"/>
</dbReference>
<dbReference type="EC" id="3.2.1.26" evidence="2"/>
<dbReference type="SUPFAM" id="SSF49899">
    <property type="entry name" value="Concanavalin A-like lectins/glucanases"/>
    <property type="match status" value="2"/>
</dbReference>
<feature type="compositionally biased region" description="Polar residues" evidence="7">
    <location>
        <begin position="1707"/>
        <end position="1718"/>
    </location>
</feature>
<evidence type="ECO:0000256" key="7">
    <source>
        <dbReference type="SAM" id="MobiDB-lite"/>
    </source>
</evidence>
<gene>
    <name evidence="9" type="ORF">L0M14_22235</name>
</gene>
<dbReference type="InterPro" id="IPR013320">
    <property type="entry name" value="ConA-like_dom_sf"/>
</dbReference>
<evidence type="ECO:0000256" key="6">
    <source>
        <dbReference type="ARBA" id="ARBA00023295"/>
    </source>
</evidence>
<keyword evidence="5" id="KW-1015">Disulfide bond</keyword>
<feature type="domain" description="SLH" evidence="8">
    <location>
        <begin position="2069"/>
        <end position="2129"/>
    </location>
</feature>
<reference evidence="9 10" key="1">
    <citation type="journal article" date="2024" name="Int. J. Syst. Evol. Microbiol.">
        <title>Paenibacillus hexagrammi sp. nov., a novel bacterium isolated from the gut content of Hexagrammos agrammus.</title>
        <authorList>
            <person name="Jung H.K."/>
            <person name="Kim D.G."/>
            <person name="Zin H."/>
            <person name="Park J."/>
            <person name="Jung H."/>
            <person name="Kim Y.O."/>
            <person name="Kong H.J."/>
            <person name="Kim J.W."/>
            <person name="Kim Y.S."/>
        </authorList>
    </citation>
    <scope>NUCLEOTIDE SEQUENCE [LARGE SCALE GENOMIC DNA]</scope>
    <source>
        <strain evidence="9 10">YPD9-1</strain>
    </source>
</reference>
<keyword evidence="6" id="KW-0326">Glycosidase</keyword>
<dbReference type="Pfam" id="PF00395">
    <property type="entry name" value="SLH"/>
    <property type="match status" value="3"/>
</dbReference>
<feature type="region of interest" description="Disordered" evidence="7">
    <location>
        <begin position="1698"/>
        <end position="1718"/>
    </location>
</feature>
<dbReference type="InterPro" id="IPR051214">
    <property type="entry name" value="GH32_Enzymes"/>
</dbReference>
<dbReference type="CDD" id="cd08996">
    <property type="entry name" value="GH32_FFase"/>
    <property type="match status" value="1"/>
</dbReference>
<organism evidence="9 10">
    <name type="scientific">Paenibacillus hexagrammi</name>
    <dbReference type="NCBI Taxonomy" id="2908839"/>
    <lineage>
        <taxon>Bacteria</taxon>
        <taxon>Bacillati</taxon>
        <taxon>Bacillota</taxon>
        <taxon>Bacilli</taxon>
        <taxon>Bacillales</taxon>
        <taxon>Paenibacillaceae</taxon>
        <taxon>Paenibacillus</taxon>
    </lineage>
</organism>
<sequence>MKNMKAFRISMIILLLVSMIYPVLSINGVQVALADSANVSDNVYGNNYSSPVNSLSISQNVYAPTIENSGFETGDLTGWTVIEGTAFGPDSVSDAQTYWAEGIPFQQEGTYHLDGWKYNETDLGRLRSSTFTLGGSGWITFMLGGGRHTDQEYIEVHDADTNTVLARFGNTEWTDKNFPHVEQGLRLANLVKYKADLSQHIGKNLYVDIVDNGTSDWGLMFADSFETYYPDVPSDGIRADNLYDPDPKEIVNPGFESGDLTGWNVVEGHAFGSHSVTADTYWWAEKIPYNQEGSYHLDGWNNGESGAEAETGKLRSSTFKLSGTGWISFRLGGGKNTDLVHIDVYDSNTNELLARYGNTEFNDANFPNVDQGLRLANMVQYKANLSAFLGENLYIELVDNATSDWGLMFADDFKTYLTSVPLEGIEAKNLYTPVTYEPRNPSFETGNLMGWTIVSGDAFGPSSVSKDTYWWTEKIPFNQEGTYHLDGWRYDESKTGILRSSTFTLGGAGWVTFKLGGGKNTNLVHVDIYNADTDELIARYGNTEFKDINFPHIDQGMNLANMVQYRADLSNHLNENLYIEIVDNATSDWGIIFADAFYTYHTTVPTEGIVATNLYYVTPADIQNPGFETGDLTGWTIQGDAFSSAVTNKTADEALNLYGQQGTYHVGGFTQSNDRTGTLTSSSFRLSGTGFIDFLVSGGKDTDHLYVALVRASDHTVLMKATGNQSDIYTRVTWDATPYIGEELYIQVVDESSFDHMNVDDFHVLGLGEIGSWSFNEMNGTTTLDQVRNRQDDVNYVFNDAKYKPNSAPEWREGVAGKGLLFDGYSTWISRHANEIAKPSDEITISAWVAPRSYEWGDQGKLSAIVNQYDPTNNSGYILGMGRLGTWSFQAGINGKWTEVWADPNKPLNKFEWSYVTATYSKTDGMLRLYLNGEQVGETRSEKKLAITPAGSDFMIGKNNSGAIINGVFTANMFNGMMDEVKLYNKRLSAEEIQSQYNSVKSTFSNGSVPKPNLDFDRSVYDGDRYRPQYHFIAPGQWMNEPHAPLYFNGKYHIFYQFDPQGPYWHQIHWGHAVSDDMVHWKDMPVAIAPTAGSETPDGVWSGSSVVDDNGNPALFFTAGNDSATPNQSVGLARSTFNNDGDVNLGNWTLHGQPIVNQSANLPATEGEVWYGNFRDPFVWKDGDTWYLIIGSGIKNVGGAALLYTSKDMVNWEYQHPFFVGDYTKYHKTGQVWELPVFLPLGKDSKGTMKYAMLINPWFDHYDADNVKYVFYWIGTWDKANNKFVPDQEEPRLFDYGEHFTGPSGMVDGKGRTILFSIAQDRRSEQQHYDAGWAHNAGLPVVLSLRNDTELGITPIEELNSLRGDQIVNVEQSNLAQANDKLQQVKGDMLEIILEAHVGSAKKLGFKLRATTDGQEETNLYYDVENKLLSIDRMKSSLDPDILKGIQSGNMELDGDLLKLHMYLDRSMIEAYANGKKSITSRIYPTRGDAMNVSLWSDGGDIDIQSLKVWKMNSAYGSKMESYWQPVKQEPATGTLENHDFETGDLTGWIAEDTAFSNKNVTKVNDWGWGGPFNQASDRNDPNRYHVWGLNPEDGEDATGTLKSKNFILGGNGGINFLIGGGKDIDNLYVALVRAKDKVILMKETGADNEQYRRISWDASAYLGQELYMEVVDNKKGGWGHINVDNFNVPVALDNSQGSVLHGGQGSQEASDAQSNGLSSNSIKVTVDQLKKEVNQNGVTVTKVNIDDKSLKALLGTLKDDALHQVFIDVPVTVDDAADVSLPLSVLRDAVETQSNGIISIRLDQVTYELPLQLFSNDKYKGIDGQIHVVIEPQSAKDLALLQGKLALSNLKVISGAIDFKIILDDNGKKSEINDFGNLYVSRSVTLNQYVDSKTSTAVMYNPQSGEVSFVPAIFESKDGKTVVTMKRNGNSMYTVVQSSNSFSDIQHHWAEHEIRLLASKQILSGLSEDRFGPDIHVTRAEFATMLVRSLGLIDQADGSSSFNDVDATAWYSRPVGAAVDFGIINGYQDGSFKPDQLVTREEISVMLSRAIQFARGYVDHTTTADGMLAQYSDGTMVSDWAKQAILESLQNNLMNGDSEGKLRPASFATRAETAVMIKRFLIYIHFMN</sequence>
<dbReference type="SMART" id="SM00560">
    <property type="entry name" value="LamGL"/>
    <property type="match status" value="1"/>
</dbReference>
<dbReference type="PANTHER" id="PTHR43101:SF1">
    <property type="entry name" value="BETA-FRUCTOSIDASE"/>
    <property type="match status" value="1"/>
</dbReference>
<dbReference type="SUPFAM" id="SSF75005">
    <property type="entry name" value="Arabinanase/levansucrase/invertase"/>
    <property type="match status" value="1"/>
</dbReference>
<dbReference type="Pfam" id="PF13385">
    <property type="entry name" value="Laminin_G_3"/>
    <property type="match status" value="1"/>
</dbReference>
<evidence type="ECO:0000256" key="2">
    <source>
        <dbReference type="ARBA" id="ARBA00012758"/>
    </source>
</evidence>
<dbReference type="InterPro" id="IPR013189">
    <property type="entry name" value="Glyco_hydro_32_C"/>
</dbReference>
<evidence type="ECO:0000256" key="3">
    <source>
        <dbReference type="ARBA" id="ARBA00022729"/>
    </source>
</evidence>
<keyword evidence="4" id="KW-0378">Hydrolase</keyword>
<accession>A0ABY3SRE4</accession>
<name>A0ABY3SRE4_9BACL</name>
<dbReference type="EMBL" id="CP090978">
    <property type="protein sequence ID" value="UJF36452.1"/>
    <property type="molecule type" value="Genomic_DNA"/>
</dbReference>
<dbReference type="PANTHER" id="PTHR43101">
    <property type="entry name" value="BETA-FRUCTOSIDASE"/>
    <property type="match status" value="1"/>
</dbReference>
<keyword evidence="10" id="KW-1185">Reference proteome</keyword>
<comment type="similarity">
    <text evidence="1">Belongs to the glycosyl hydrolase 32 family.</text>
</comment>
<dbReference type="PROSITE" id="PS51272">
    <property type="entry name" value="SLH"/>
    <property type="match status" value="3"/>
</dbReference>
<protein>
    <recommendedName>
        <fullName evidence="2">beta-fructofuranosidase</fullName>
        <ecNumber evidence="2">3.2.1.26</ecNumber>
    </recommendedName>
</protein>
<dbReference type="InterPro" id="IPR001119">
    <property type="entry name" value="SLH_dom"/>
</dbReference>
<dbReference type="RefSeq" id="WP_235123002.1">
    <property type="nucleotide sequence ID" value="NZ_CP090978.1"/>
</dbReference>
<dbReference type="Pfam" id="PF00251">
    <property type="entry name" value="Glyco_hydro_32N"/>
    <property type="match status" value="1"/>
</dbReference>
<evidence type="ECO:0000259" key="8">
    <source>
        <dbReference type="PROSITE" id="PS51272"/>
    </source>
</evidence>
<feature type="domain" description="SLH" evidence="8">
    <location>
        <begin position="2002"/>
        <end position="2062"/>
    </location>
</feature>
<evidence type="ECO:0000256" key="5">
    <source>
        <dbReference type="ARBA" id="ARBA00023157"/>
    </source>
</evidence>